<evidence type="ECO:0000256" key="9">
    <source>
        <dbReference type="ARBA" id="ARBA00023224"/>
    </source>
</evidence>
<proteinExistence type="predicted"/>
<evidence type="ECO:0000256" key="1">
    <source>
        <dbReference type="ARBA" id="ARBA00004651"/>
    </source>
</evidence>
<dbReference type="InterPro" id="IPR000725">
    <property type="entry name" value="Olfact_rcpt"/>
</dbReference>
<evidence type="ECO:0000259" key="11">
    <source>
        <dbReference type="PROSITE" id="PS50262"/>
    </source>
</evidence>
<keyword evidence="2" id="KW-1003">Cell membrane</keyword>
<evidence type="ECO:0000256" key="10">
    <source>
        <dbReference type="SAM" id="Phobius"/>
    </source>
</evidence>
<keyword evidence="6" id="KW-0297">G-protein coupled receptor</keyword>
<evidence type="ECO:0000313" key="13">
    <source>
        <dbReference type="Proteomes" id="UP000694892"/>
    </source>
</evidence>
<accession>A0A974E239</accession>
<evidence type="ECO:0000256" key="7">
    <source>
        <dbReference type="ARBA" id="ARBA00023136"/>
    </source>
</evidence>
<feature type="transmembrane region" description="Helical" evidence="10">
    <location>
        <begin position="195"/>
        <end position="214"/>
    </location>
</feature>
<keyword evidence="8" id="KW-0675">Receptor</keyword>
<evidence type="ECO:0000256" key="6">
    <source>
        <dbReference type="ARBA" id="ARBA00023040"/>
    </source>
</evidence>
<dbReference type="InterPro" id="IPR000276">
    <property type="entry name" value="GPCR_Rhodpsn"/>
</dbReference>
<dbReference type="InterPro" id="IPR047132">
    <property type="entry name" value="Olfact_rcpt_6C-like"/>
</dbReference>
<dbReference type="GO" id="GO:0004930">
    <property type="term" value="F:G protein-coupled receptor activity"/>
    <property type="evidence" value="ECO:0007669"/>
    <property type="project" value="UniProtKB-KW"/>
</dbReference>
<evidence type="ECO:0000256" key="2">
    <source>
        <dbReference type="ARBA" id="ARBA00022475"/>
    </source>
</evidence>
<organism evidence="12 13">
    <name type="scientific">Xenopus laevis</name>
    <name type="common">African clawed frog</name>
    <dbReference type="NCBI Taxonomy" id="8355"/>
    <lineage>
        <taxon>Eukaryota</taxon>
        <taxon>Metazoa</taxon>
        <taxon>Chordata</taxon>
        <taxon>Craniata</taxon>
        <taxon>Vertebrata</taxon>
        <taxon>Euteleostomi</taxon>
        <taxon>Amphibia</taxon>
        <taxon>Batrachia</taxon>
        <taxon>Anura</taxon>
        <taxon>Pipoidea</taxon>
        <taxon>Pipidae</taxon>
        <taxon>Xenopodinae</taxon>
        <taxon>Xenopus</taxon>
        <taxon>Xenopus</taxon>
    </lineage>
</organism>
<dbReference type="Gene3D" id="1.20.1070.10">
    <property type="entry name" value="Rhodopsin 7-helix transmembrane proteins"/>
    <property type="match status" value="1"/>
</dbReference>
<keyword evidence="3 10" id="KW-0812">Transmembrane</keyword>
<keyword evidence="5 10" id="KW-1133">Transmembrane helix</keyword>
<protein>
    <recommendedName>
        <fullName evidence="11">G-protein coupled receptors family 1 profile domain-containing protein</fullName>
    </recommendedName>
</protein>
<dbReference type="Pfam" id="PF13853">
    <property type="entry name" value="7tm_4"/>
    <property type="match status" value="1"/>
</dbReference>
<dbReference type="InterPro" id="IPR017452">
    <property type="entry name" value="GPCR_Rhodpsn_7TM"/>
</dbReference>
<dbReference type="Proteomes" id="UP000694892">
    <property type="component" value="Chromosome 1L"/>
</dbReference>
<dbReference type="EMBL" id="CM004466">
    <property type="protein sequence ID" value="OCU01532.1"/>
    <property type="molecule type" value="Genomic_DNA"/>
</dbReference>
<comment type="subcellular location">
    <subcellularLocation>
        <location evidence="1">Cell membrane</location>
        <topology evidence="1">Multi-pass membrane protein</topology>
    </subcellularLocation>
</comment>
<evidence type="ECO:0000256" key="3">
    <source>
        <dbReference type="ARBA" id="ARBA00022692"/>
    </source>
</evidence>
<reference evidence="13" key="1">
    <citation type="journal article" date="2016" name="Nature">
        <title>Genome evolution in the allotetraploid frog Xenopus laevis.</title>
        <authorList>
            <person name="Session A.M."/>
            <person name="Uno Y."/>
            <person name="Kwon T."/>
            <person name="Chapman J.A."/>
            <person name="Toyoda A."/>
            <person name="Takahashi S."/>
            <person name="Fukui A."/>
            <person name="Hikosaka A."/>
            <person name="Suzuki A."/>
            <person name="Kondo M."/>
            <person name="van Heeringen S.J."/>
            <person name="Quigley I."/>
            <person name="Heinz S."/>
            <person name="Ogino H."/>
            <person name="Ochi H."/>
            <person name="Hellsten U."/>
            <person name="Lyons J.B."/>
            <person name="Simakov O."/>
            <person name="Putnam N."/>
            <person name="Stites J."/>
            <person name="Kuroki Y."/>
            <person name="Tanaka T."/>
            <person name="Michiue T."/>
            <person name="Watanabe M."/>
            <person name="Bogdanovic O."/>
            <person name="Lister R."/>
            <person name="Georgiou G."/>
            <person name="Paranjpe S.S."/>
            <person name="van Kruijsbergen I."/>
            <person name="Shu S."/>
            <person name="Carlson J."/>
            <person name="Kinoshita T."/>
            <person name="Ohta Y."/>
            <person name="Mawaribuchi S."/>
            <person name="Jenkins J."/>
            <person name="Grimwood J."/>
            <person name="Schmutz J."/>
            <person name="Mitros T."/>
            <person name="Mozaffari S.V."/>
            <person name="Suzuki Y."/>
            <person name="Haramoto Y."/>
            <person name="Yamamoto T.S."/>
            <person name="Takagi C."/>
            <person name="Heald R."/>
            <person name="Miller K."/>
            <person name="Haudenschild C."/>
            <person name="Kitzman J."/>
            <person name="Nakayama T."/>
            <person name="Izutsu Y."/>
            <person name="Robert J."/>
            <person name="Fortriede J."/>
            <person name="Burns K."/>
            <person name="Lotay V."/>
            <person name="Karimi K."/>
            <person name="Yasuoka Y."/>
            <person name="Dichmann D.S."/>
            <person name="Flajnik M.F."/>
            <person name="Houston D.W."/>
            <person name="Shendure J."/>
            <person name="DuPasquier L."/>
            <person name="Vize P.D."/>
            <person name="Zorn A.M."/>
            <person name="Ito M."/>
            <person name="Marcotte E.M."/>
            <person name="Wallingford J.B."/>
            <person name="Ito Y."/>
            <person name="Asashima M."/>
            <person name="Ueno N."/>
            <person name="Matsuda Y."/>
            <person name="Veenstra G.J."/>
            <person name="Fujiyama A."/>
            <person name="Harland R.M."/>
            <person name="Taira M."/>
            <person name="Rokhsar D.S."/>
        </authorList>
    </citation>
    <scope>NUCLEOTIDE SEQUENCE [LARGE SCALE GENOMIC DNA]</scope>
    <source>
        <strain evidence="13">J</strain>
    </source>
</reference>
<gene>
    <name evidence="12" type="ORF">XELAEV_18007323mg</name>
</gene>
<keyword evidence="7 10" id="KW-0472">Membrane</keyword>
<dbReference type="PANTHER" id="PTHR26454:SF18">
    <property type="entry name" value="OLFACTORY RECEPTOR 6C76"/>
    <property type="match status" value="1"/>
</dbReference>
<evidence type="ECO:0000313" key="12">
    <source>
        <dbReference type="EMBL" id="OCU01532.1"/>
    </source>
</evidence>
<dbReference type="AlphaFoldDB" id="A0A974E239"/>
<dbReference type="PROSITE" id="PS50262">
    <property type="entry name" value="G_PROTEIN_RECEP_F1_2"/>
    <property type="match status" value="1"/>
</dbReference>
<feature type="domain" description="G-protein coupled receptors family 1 profile" evidence="11">
    <location>
        <begin position="1"/>
        <end position="212"/>
    </location>
</feature>
<name>A0A974E239_XENLA</name>
<feature type="transmembrane region" description="Helical" evidence="10">
    <location>
        <begin position="162"/>
        <end position="183"/>
    </location>
</feature>
<evidence type="ECO:0000256" key="8">
    <source>
        <dbReference type="ARBA" id="ARBA00023170"/>
    </source>
</evidence>
<feature type="transmembrane region" description="Helical" evidence="10">
    <location>
        <begin position="44"/>
        <end position="62"/>
    </location>
</feature>
<sequence>MYNFLSNFSFLEICFTTSIIPKFLSMLVGGNRAISFSGCIIQCYFYFLLGSVELLLLAVLSFDRHIAICFPLHYAIIMSNRLCLNLSVGTSFCKSNVIDHFFCDVDPLLKLACTDTSLIQYVNLSFSSVLVIGTLLYICMSYLHIILIIVKMSTVGVRWKTFSTCVSHLLLVFIVFGSSLFLSLREFSSMNLSKLSALLTGIVTPLLNPFIYTLRNSQMIEALKGLSP</sequence>
<keyword evidence="4" id="KW-0552">Olfaction</keyword>
<dbReference type="PROSITE" id="PS00237">
    <property type="entry name" value="G_PROTEIN_RECEP_F1_1"/>
    <property type="match status" value="1"/>
</dbReference>
<evidence type="ECO:0000256" key="5">
    <source>
        <dbReference type="ARBA" id="ARBA00022989"/>
    </source>
</evidence>
<feature type="transmembrane region" description="Helical" evidence="10">
    <location>
        <begin position="6"/>
        <end position="24"/>
    </location>
</feature>
<keyword evidence="9" id="KW-0807">Transducer</keyword>
<dbReference type="OMA" id="ELMDFML"/>
<feature type="transmembrane region" description="Helical" evidence="10">
    <location>
        <begin position="126"/>
        <end position="150"/>
    </location>
</feature>
<evidence type="ECO:0000256" key="4">
    <source>
        <dbReference type="ARBA" id="ARBA00022725"/>
    </source>
</evidence>
<dbReference type="PRINTS" id="PR00245">
    <property type="entry name" value="OLFACTORYR"/>
</dbReference>
<dbReference type="GO" id="GO:0004984">
    <property type="term" value="F:olfactory receptor activity"/>
    <property type="evidence" value="ECO:0007669"/>
    <property type="project" value="InterPro"/>
</dbReference>
<keyword evidence="4" id="KW-0716">Sensory transduction</keyword>
<dbReference type="PANTHER" id="PTHR26454">
    <property type="entry name" value="OLFACTORY RECEPTOR"/>
    <property type="match status" value="1"/>
</dbReference>
<dbReference type="SUPFAM" id="SSF81321">
    <property type="entry name" value="Family A G protein-coupled receptor-like"/>
    <property type="match status" value="1"/>
</dbReference>
<dbReference type="GO" id="GO:0005886">
    <property type="term" value="C:plasma membrane"/>
    <property type="evidence" value="ECO:0007669"/>
    <property type="project" value="UniProtKB-SubCell"/>
</dbReference>